<dbReference type="SUPFAM" id="SSF54637">
    <property type="entry name" value="Thioesterase/thiol ester dehydrase-isomerase"/>
    <property type="match status" value="1"/>
</dbReference>
<gene>
    <name evidence="1" type="ORF">ABS766_09565</name>
</gene>
<dbReference type="RefSeq" id="WP_408084920.1">
    <property type="nucleotide sequence ID" value="NZ_JBELPZ010000008.1"/>
</dbReference>
<name>A0ABW8YYX7_9FLAO</name>
<dbReference type="EMBL" id="JBELPZ010000008">
    <property type="protein sequence ID" value="MFL9844667.1"/>
    <property type="molecule type" value="Genomic_DNA"/>
</dbReference>
<accession>A0ABW8YYX7</accession>
<sequence>MGISIDIQNYLPHRAPMLMVNTIKKIDTQSVETVFEIKEDNIFLQDGFLVESGLVENAAQTCSAIVAQSYVLDENGNEKYDIELIGFISSIRKISIHALPPVGTTINTSASLISRFDADNYTTCMIHCRSFCGDEMYLEGEINLFIQVKQDEKERSTAG</sequence>
<protein>
    <submittedName>
        <fullName evidence="1">ABC transporter permease</fullName>
    </submittedName>
</protein>
<keyword evidence="2" id="KW-1185">Reference proteome</keyword>
<dbReference type="InterPro" id="IPR029069">
    <property type="entry name" value="HotDog_dom_sf"/>
</dbReference>
<comment type="caution">
    <text evidence="1">The sequence shown here is derived from an EMBL/GenBank/DDBJ whole genome shotgun (WGS) entry which is preliminary data.</text>
</comment>
<proteinExistence type="predicted"/>
<dbReference type="InterPro" id="IPR016776">
    <property type="entry name" value="ApeP-like_dehydratase"/>
</dbReference>
<dbReference type="Gene3D" id="3.10.129.10">
    <property type="entry name" value="Hotdog Thioesterase"/>
    <property type="match status" value="1"/>
</dbReference>
<reference evidence="1 2" key="1">
    <citation type="submission" date="2024-06" db="EMBL/GenBank/DDBJ databases">
        <authorList>
            <person name="Kaempfer P."/>
            <person name="Viver T."/>
        </authorList>
    </citation>
    <scope>NUCLEOTIDE SEQUENCE [LARGE SCALE GENOMIC DNA]</scope>
    <source>
        <strain evidence="1 2">ST-119</strain>
    </source>
</reference>
<dbReference type="Pfam" id="PF22817">
    <property type="entry name" value="ApeP-like"/>
    <property type="match status" value="1"/>
</dbReference>
<organism evidence="1 2">
    <name type="scientific">Flavobacterium rhizosphaerae</name>
    <dbReference type="NCBI Taxonomy" id="3163298"/>
    <lineage>
        <taxon>Bacteria</taxon>
        <taxon>Pseudomonadati</taxon>
        <taxon>Bacteroidota</taxon>
        <taxon>Flavobacteriia</taxon>
        <taxon>Flavobacteriales</taxon>
        <taxon>Flavobacteriaceae</taxon>
        <taxon>Flavobacterium</taxon>
    </lineage>
</organism>
<dbReference type="Proteomes" id="UP001629156">
    <property type="component" value="Unassembled WGS sequence"/>
</dbReference>
<evidence type="ECO:0000313" key="1">
    <source>
        <dbReference type="EMBL" id="MFL9844667.1"/>
    </source>
</evidence>
<evidence type="ECO:0000313" key="2">
    <source>
        <dbReference type="Proteomes" id="UP001629156"/>
    </source>
</evidence>